<evidence type="ECO:0000313" key="3">
    <source>
        <dbReference type="Proteomes" id="UP000266552"/>
    </source>
</evidence>
<proteinExistence type="predicted"/>
<reference evidence="2 3" key="1">
    <citation type="submission" date="2018-09" db="EMBL/GenBank/DDBJ databases">
        <title>Genome Sequence of Paenibacillus lautus Strain E7593-69, Azo Dye-Degrading Bacteria, Isolated from Commercial Tattoo Inks.</title>
        <authorList>
            <person name="Nho S.W."/>
            <person name="Kim S.-J."/>
            <person name="Kweon O."/>
            <person name="Cerniglia C.E."/>
        </authorList>
    </citation>
    <scope>NUCLEOTIDE SEQUENCE [LARGE SCALE GENOMIC DNA]</scope>
    <source>
        <strain evidence="2 3">E7593-69</strain>
    </source>
</reference>
<sequence>MAQYVPPVNIHTLTHTAPGLVIHYPQVYGLMNPGAEEAINRAIILQIQDMQREQQQVQTGTNPQTTGTFEIKTNERGILSLVLTNYTYSEPMAHGHTVTKGLTFSTATGKSYALSDLFRAGSGYQAVLAAEVNRQIKERGIPVLENGPVTVSPNQDFYLADKSLVIFYPLYAITPYYVGFPMFPISVYDLLGLAPENGLLSDLAADVA</sequence>
<feature type="domain" description="DUF3298" evidence="1">
    <location>
        <begin position="115"/>
        <end position="186"/>
    </location>
</feature>
<dbReference type="InterPro" id="IPR021729">
    <property type="entry name" value="DUF3298"/>
</dbReference>
<dbReference type="Proteomes" id="UP000266552">
    <property type="component" value="Chromosome"/>
</dbReference>
<keyword evidence="3" id="KW-1185">Reference proteome</keyword>
<dbReference type="AlphaFoldDB" id="A0A385TUQ3"/>
<evidence type="ECO:0000313" key="2">
    <source>
        <dbReference type="EMBL" id="AYB46087.1"/>
    </source>
</evidence>
<protein>
    <submittedName>
        <fullName evidence="2">DUF3298 domain-containing protein</fullName>
    </submittedName>
</protein>
<dbReference type="Gene3D" id="3.30.565.40">
    <property type="entry name" value="Fervidobacterium nodosum Rt17-B1 like"/>
    <property type="match status" value="1"/>
</dbReference>
<evidence type="ECO:0000259" key="1">
    <source>
        <dbReference type="Pfam" id="PF11738"/>
    </source>
</evidence>
<dbReference type="KEGG" id="plw:D5F53_23570"/>
<dbReference type="RefSeq" id="WP_119849715.1">
    <property type="nucleotide sequence ID" value="NZ_CP032412.1"/>
</dbReference>
<gene>
    <name evidence="2" type="ORF">D5F53_23570</name>
</gene>
<name>A0A385TUQ3_PAELA</name>
<accession>A0A385TUQ3</accession>
<dbReference type="EMBL" id="CP032412">
    <property type="protein sequence ID" value="AYB46087.1"/>
    <property type="molecule type" value="Genomic_DNA"/>
</dbReference>
<dbReference type="Pfam" id="PF11738">
    <property type="entry name" value="DUF3298"/>
    <property type="match status" value="1"/>
</dbReference>
<dbReference type="Gene3D" id="3.90.640.20">
    <property type="entry name" value="Heat-shock cognate protein, ATPase"/>
    <property type="match status" value="1"/>
</dbReference>
<dbReference type="InterPro" id="IPR037126">
    <property type="entry name" value="PdaC/RsiV-like_sf"/>
</dbReference>
<organism evidence="2 3">
    <name type="scientific">Paenibacillus lautus</name>
    <name type="common">Bacillus lautus</name>
    <dbReference type="NCBI Taxonomy" id="1401"/>
    <lineage>
        <taxon>Bacteria</taxon>
        <taxon>Bacillati</taxon>
        <taxon>Bacillota</taxon>
        <taxon>Bacilli</taxon>
        <taxon>Bacillales</taxon>
        <taxon>Paenibacillaceae</taxon>
        <taxon>Paenibacillus</taxon>
    </lineage>
</organism>